<comment type="similarity">
    <text evidence="2">Belongs to the metallo-beta-lactamase superfamily.</text>
</comment>
<comment type="cofactor">
    <cofactor evidence="1">
        <name>Zn(2+)</name>
        <dbReference type="ChEBI" id="CHEBI:29105"/>
    </cofactor>
</comment>
<sequence>MKIHILHTGEVLIDRALAYKESTLHPMPFTGWFRGKSKSLWAPVSIYLIEHSKGYILVDTGWHEDIRNNQKEHLGRLINSMFKGDLPEGESVPEHLKRVGVHVRDLEYVLLTHLHADHVSGLSHVAGAKNILVSNIEWKDAQNNINYNSKMWEGVNVNTFAFDKNTARPFKMEYDLFGDQSVVLVYTPGHTKGMFSVLLQSKNKRILLASDVGYSPHSWKNLVYPGITSNKKQAIQSLEWLKSIEGYIDQIIVNHDRNIQPQTIELD</sequence>
<dbReference type="KEGG" id="scia:HUG15_16585"/>
<dbReference type="Pfam" id="PF00753">
    <property type="entry name" value="Lactamase_B"/>
    <property type="match status" value="1"/>
</dbReference>
<protein>
    <submittedName>
        <fullName evidence="7">N-acyl homoserine lactonase family protein</fullName>
    </submittedName>
</protein>
<dbReference type="EMBL" id="CP054705">
    <property type="protein sequence ID" value="QQK77031.1"/>
    <property type="molecule type" value="Genomic_DNA"/>
</dbReference>
<dbReference type="InterPro" id="IPR051013">
    <property type="entry name" value="MBL_superfamily_lactonases"/>
</dbReference>
<evidence type="ECO:0000256" key="3">
    <source>
        <dbReference type="ARBA" id="ARBA00022723"/>
    </source>
</evidence>
<dbReference type="PANTHER" id="PTHR42978">
    <property type="entry name" value="QUORUM-QUENCHING LACTONASE YTNP-RELATED-RELATED"/>
    <property type="match status" value="1"/>
</dbReference>
<reference evidence="7 8" key="1">
    <citation type="submission" date="2020-06" db="EMBL/GenBank/DDBJ databases">
        <title>Genomic analysis of Salicibibacter sp. NKC5-3.</title>
        <authorList>
            <person name="Oh Y.J."/>
        </authorList>
    </citation>
    <scope>NUCLEOTIDE SEQUENCE [LARGE SCALE GENOMIC DNA]</scope>
    <source>
        <strain evidence="7 8">NKC5-3</strain>
    </source>
</reference>
<keyword evidence="8" id="KW-1185">Reference proteome</keyword>
<dbReference type="InterPro" id="IPR001279">
    <property type="entry name" value="Metallo-B-lactamas"/>
</dbReference>
<keyword evidence="3" id="KW-0479">Metal-binding</keyword>
<dbReference type="AlphaFoldDB" id="A0A7T6Z576"/>
<evidence type="ECO:0000256" key="4">
    <source>
        <dbReference type="ARBA" id="ARBA00022801"/>
    </source>
</evidence>
<proteinExistence type="inferred from homology"/>
<dbReference type="GO" id="GO:0016787">
    <property type="term" value="F:hydrolase activity"/>
    <property type="evidence" value="ECO:0007669"/>
    <property type="project" value="UniProtKB-KW"/>
</dbReference>
<dbReference type="Gene3D" id="3.60.15.10">
    <property type="entry name" value="Ribonuclease Z/Hydroxyacylglutathione hydrolase-like"/>
    <property type="match status" value="1"/>
</dbReference>
<accession>A0A7T6Z576</accession>
<dbReference type="InterPro" id="IPR036866">
    <property type="entry name" value="RibonucZ/Hydroxyglut_hydro"/>
</dbReference>
<evidence type="ECO:0000259" key="6">
    <source>
        <dbReference type="SMART" id="SM00849"/>
    </source>
</evidence>
<dbReference type="CDD" id="cd07729">
    <property type="entry name" value="AHL_lactonase_MBL-fold"/>
    <property type="match status" value="1"/>
</dbReference>
<organism evidence="7 8">
    <name type="scientific">Salicibibacter cibarius</name>
    <dbReference type="NCBI Taxonomy" id="2743000"/>
    <lineage>
        <taxon>Bacteria</taxon>
        <taxon>Bacillati</taxon>
        <taxon>Bacillota</taxon>
        <taxon>Bacilli</taxon>
        <taxon>Bacillales</taxon>
        <taxon>Bacillaceae</taxon>
        <taxon>Salicibibacter</taxon>
    </lineage>
</organism>
<dbReference type="SMART" id="SM00849">
    <property type="entry name" value="Lactamase_B"/>
    <property type="match status" value="1"/>
</dbReference>
<keyword evidence="4" id="KW-0378">Hydrolase</keyword>
<dbReference type="SUPFAM" id="SSF56281">
    <property type="entry name" value="Metallo-hydrolase/oxidoreductase"/>
    <property type="match status" value="1"/>
</dbReference>
<name>A0A7T6Z576_9BACI</name>
<evidence type="ECO:0000313" key="8">
    <source>
        <dbReference type="Proteomes" id="UP000595823"/>
    </source>
</evidence>
<evidence type="ECO:0000256" key="1">
    <source>
        <dbReference type="ARBA" id="ARBA00001947"/>
    </source>
</evidence>
<dbReference type="PANTHER" id="PTHR42978:SF2">
    <property type="entry name" value="102 KBASES UNSTABLE REGION: FROM 1 TO 119443"/>
    <property type="match status" value="1"/>
</dbReference>
<dbReference type="Proteomes" id="UP000595823">
    <property type="component" value="Chromosome"/>
</dbReference>
<gene>
    <name evidence="7" type="ORF">HUG15_16585</name>
</gene>
<dbReference type="GO" id="GO:0046872">
    <property type="term" value="F:metal ion binding"/>
    <property type="evidence" value="ECO:0007669"/>
    <property type="project" value="UniProtKB-KW"/>
</dbReference>
<evidence type="ECO:0000256" key="2">
    <source>
        <dbReference type="ARBA" id="ARBA00007749"/>
    </source>
</evidence>
<feature type="domain" description="Metallo-beta-lactamase" evidence="6">
    <location>
        <begin position="43"/>
        <end position="255"/>
    </location>
</feature>
<evidence type="ECO:0000313" key="7">
    <source>
        <dbReference type="EMBL" id="QQK77031.1"/>
    </source>
</evidence>
<evidence type="ECO:0000256" key="5">
    <source>
        <dbReference type="ARBA" id="ARBA00022833"/>
    </source>
</evidence>
<keyword evidence="5" id="KW-0862">Zinc</keyword>